<dbReference type="KEGG" id="pmi:PMT9312_1298"/>
<evidence type="ECO:0000313" key="1">
    <source>
        <dbReference type="EMBL" id="ABB50357.1"/>
    </source>
</evidence>
<dbReference type="Gene3D" id="2.160.10.10">
    <property type="entry name" value="Hexapeptide repeat proteins"/>
    <property type="match status" value="1"/>
</dbReference>
<evidence type="ECO:0000313" key="2">
    <source>
        <dbReference type="Proteomes" id="UP000002715"/>
    </source>
</evidence>
<dbReference type="Pfam" id="PF00132">
    <property type="entry name" value="Hexapep"/>
    <property type="match status" value="2"/>
</dbReference>
<dbReference type="InterPro" id="IPR011004">
    <property type="entry name" value="Trimer_LpxA-like_sf"/>
</dbReference>
<dbReference type="InterPro" id="IPR001451">
    <property type="entry name" value="Hexapep"/>
</dbReference>
<name>Q319T8_PROM9</name>
<dbReference type="Proteomes" id="UP000002715">
    <property type="component" value="Chromosome"/>
</dbReference>
<dbReference type="Gene3D" id="2.20.70.110">
    <property type="match status" value="1"/>
</dbReference>
<accession>Q319T8</accession>
<dbReference type="GO" id="GO:0016740">
    <property type="term" value="F:transferase activity"/>
    <property type="evidence" value="ECO:0007669"/>
    <property type="project" value="UniProtKB-KW"/>
</dbReference>
<dbReference type="OrthoDB" id="9801697at2"/>
<dbReference type="GO" id="GO:0031470">
    <property type="term" value="C:carboxysome"/>
    <property type="evidence" value="ECO:0007669"/>
    <property type="project" value="UniProtKB-ARBA"/>
</dbReference>
<dbReference type="HOGENOM" id="CLU_051638_9_1_3"/>
<keyword evidence="1" id="KW-0808">Transferase</keyword>
<dbReference type="PANTHER" id="PTHR43300">
    <property type="entry name" value="ACETYLTRANSFERASE"/>
    <property type="match status" value="1"/>
</dbReference>
<gene>
    <name evidence="1" type="ordered locus">PMT9312_1298</name>
</gene>
<dbReference type="STRING" id="74546.PMT9312_1298"/>
<dbReference type="InterPro" id="IPR050179">
    <property type="entry name" value="Trans_hexapeptide_repeat"/>
</dbReference>
<proteinExistence type="predicted"/>
<dbReference type="GO" id="GO:0043886">
    <property type="term" value="F:structural constituent of carboxysome shell"/>
    <property type="evidence" value="ECO:0007669"/>
    <property type="project" value="UniProtKB-ARBA"/>
</dbReference>
<sequence>MLNNFWRNHKKNIHPSVIIEESAIIDKGATIGANTKIWHWVHICSEAKIGKNCSLGQNVFIANKVNIGDNVKVQNNVSIYDDVTLQSNVFCGPSVVFTNVKNPRSKIRRKNEYKKTLVMNGASLGANCTIICGVSIGKHAFVAAGAVVTKDIKSYALVKGIPARQVGWISEFGDNIPLPLEGEASWTCQKMNIKYSLKQSEIFAEKI</sequence>
<dbReference type="SUPFAM" id="SSF51161">
    <property type="entry name" value="Trimeric LpxA-like enzymes"/>
    <property type="match status" value="1"/>
</dbReference>
<dbReference type="PANTHER" id="PTHR43300:SF4">
    <property type="entry name" value="ACYL-[ACYL-CARRIER-PROTEIN]--UDP-N-ACETYLGLUCOSAMINE O-ACYLTRANSFERASE"/>
    <property type="match status" value="1"/>
</dbReference>
<dbReference type="CDD" id="cd03358">
    <property type="entry name" value="LbH_WxcM_N_like"/>
    <property type="match status" value="1"/>
</dbReference>
<reference evidence="2" key="1">
    <citation type="submission" date="2005-07" db="EMBL/GenBank/DDBJ databases">
        <title>Complete sequence of Prochlorococcus marinus str. MIT 9312.</title>
        <authorList>
            <consortium name="US DOE Joint Genome Institute"/>
            <person name="Copeland A."/>
            <person name="Lucas S."/>
            <person name="Lapidus A."/>
            <person name="Barry K."/>
            <person name="Detter J.C."/>
            <person name="Glavina T."/>
            <person name="Hammon N."/>
            <person name="Israni S."/>
            <person name="Pitluck S."/>
            <person name="Thiel J."/>
            <person name="Schmutz J."/>
            <person name="Larimer F."/>
            <person name="Land M."/>
            <person name="Kyrpides N."/>
            <person name="Lykidis A."/>
            <person name="Richardson P."/>
        </authorList>
    </citation>
    <scope>NUCLEOTIDE SEQUENCE [LARGE SCALE GENOMIC DNA]</scope>
    <source>
        <strain evidence="2">MIT 9312</strain>
    </source>
</reference>
<dbReference type="AlphaFoldDB" id="Q319T8"/>
<protein>
    <submittedName>
        <fullName evidence="1">Putative acetyltransferase</fullName>
    </submittedName>
</protein>
<dbReference type="EMBL" id="CP000111">
    <property type="protein sequence ID" value="ABB50357.1"/>
    <property type="molecule type" value="Genomic_DNA"/>
</dbReference>
<organism evidence="1 2">
    <name type="scientific">Prochlorococcus marinus (strain MIT 9312)</name>
    <dbReference type="NCBI Taxonomy" id="74546"/>
    <lineage>
        <taxon>Bacteria</taxon>
        <taxon>Bacillati</taxon>
        <taxon>Cyanobacteriota</taxon>
        <taxon>Cyanophyceae</taxon>
        <taxon>Synechococcales</taxon>
        <taxon>Prochlorococcaceae</taxon>
        <taxon>Prochlorococcus</taxon>
    </lineage>
</organism>
<dbReference type="RefSeq" id="WP_011376843.1">
    <property type="nucleotide sequence ID" value="NC_007577.1"/>
</dbReference>
<dbReference type="eggNOG" id="COG0110">
    <property type="taxonomic scope" value="Bacteria"/>
</dbReference>